<feature type="domain" description="Sigma-54 factor interaction" evidence="5">
    <location>
        <begin position="304"/>
        <end position="534"/>
    </location>
</feature>
<dbReference type="CDD" id="cd00009">
    <property type="entry name" value="AAA"/>
    <property type="match status" value="1"/>
</dbReference>
<keyword evidence="3" id="KW-0805">Transcription regulation</keyword>
<dbReference type="GO" id="GO:0005524">
    <property type="term" value="F:ATP binding"/>
    <property type="evidence" value="ECO:0007669"/>
    <property type="project" value="UniProtKB-KW"/>
</dbReference>
<dbReference type="InterPro" id="IPR002078">
    <property type="entry name" value="Sigma_54_int"/>
</dbReference>
<accession>A0A1J5H250</accession>
<evidence type="ECO:0000256" key="1">
    <source>
        <dbReference type="ARBA" id="ARBA00022741"/>
    </source>
</evidence>
<dbReference type="SMART" id="SM00382">
    <property type="entry name" value="AAA"/>
    <property type="match status" value="1"/>
</dbReference>
<dbReference type="PANTHER" id="PTHR32071:SF57">
    <property type="entry name" value="C4-DICARBOXYLATE TRANSPORT TRANSCRIPTIONAL REGULATORY PROTEIN DCTD"/>
    <property type="match status" value="1"/>
</dbReference>
<dbReference type="Pfam" id="PF00989">
    <property type="entry name" value="PAS"/>
    <property type="match status" value="1"/>
</dbReference>
<gene>
    <name evidence="6" type="ORF">AUK42_01355</name>
</gene>
<dbReference type="SUPFAM" id="SSF55785">
    <property type="entry name" value="PYP-like sensor domain (PAS domain)"/>
    <property type="match status" value="1"/>
</dbReference>
<dbReference type="CDD" id="cd00130">
    <property type="entry name" value="PAS"/>
    <property type="match status" value="1"/>
</dbReference>
<comment type="caution">
    <text evidence="6">The sequence shown here is derived from an EMBL/GenBank/DDBJ whole genome shotgun (WGS) entry which is preliminary data.</text>
</comment>
<dbReference type="PROSITE" id="PS00688">
    <property type="entry name" value="SIGMA54_INTERACT_3"/>
    <property type="match status" value="1"/>
</dbReference>
<evidence type="ECO:0000313" key="6">
    <source>
        <dbReference type="EMBL" id="OIP73224.1"/>
    </source>
</evidence>
<dbReference type="STRING" id="1805029.AUK42_01355"/>
<dbReference type="Pfam" id="PF02954">
    <property type="entry name" value="HTH_8"/>
    <property type="match status" value="1"/>
</dbReference>
<evidence type="ECO:0000256" key="2">
    <source>
        <dbReference type="ARBA" id="ARBA00022840"/>
    </source>
</evidence>
<dbReference type="Gene3D" id="3.30.450.40">
    <property type="match status" value="1"/>
</dbReference>
<sequence>MTKDHKNLKNIEPVRVSPEELNRRRETNKVWFSSIVSLLEKFISKIKKKDFFISFIDSDRVVLKTISPSGGEGVFTEGVVINEEFFGTTSIECSLTRNEEVEVIGSDHTLLQLKDWACASSPIHDSEGNIYGVISFTSKLNNYPDYGLGIISSLSQAIEKEVRWREISEYFKLSKKYLDIISKGTKDGIICLDEEAKILYMNEAAGEILHVDIKNSLGKFIVDIVDFNPVILSVFKTHEGYTDQEFIINSPLWGTLHFIKSAVVVRDEKGNFAGVVDFFRKIGRVRKFVTSYIGAQAKFNFSDIIGTSLKLKEAIRISKIASKSNSNVLILGETGTGKEMFAQAIHYEGLRKNGPFMVINCGAIPRELAESEFFGYEPGSFTGADKRGRPGKFELANRGTIFLDEIGEFPLGLQVKLLRVLQERSITRIGGTRAIAIDIRIIAASNRDLSKEIDNENFRKDLYHRLNVIQINLPPLKDRTEDIPILVNYFVEKLSVKLQKNIKKVDDSFIKPLTTYHFPGNVRELENIIERALNICENNELNISHLPREIIKNNPSLKSIDEIKRESLIQVLQDTKWNILKTAKILGISRPTVYHHINKWHIQKKS</sequence>
<dbReference type="GO" id="GO:0043565">
    <property type="term" value="F:sequence-specific DNA binding"/>
    <property type="evidence" value="ECO:0007669"/>
    <property type="project" value="InterPro"/>
</dbReference>
<dbReference type="PROSITE" id="PS50045">
    <property type="entry name" value="SIGMA54_INTERACT_4"/>
    <property type="match status" value="1"/>
</dbReference>
<keyword evidence="2" id="KW-0067">ATP-binding</keyword>
<name>A0A1J5H250_9BACT</name>
<dbReference type="AlphaFoldDB" id="A0A1J5H250"/>
<dbReference type="SUPFAM" id="SSF52540">
    <property type="entry name" value="P-loop containing nucleoside triphosphate hydrolases"/>
    <property type="match status" value="1"/>
</dbReference>
<dbReference type="Pfam" id="PF25601">
    <property type="entry name" value="AAA_lid_14"/>
    <property type="match status" value="1"/>
</dbReference>
<dbReference type="Pfam" id="PF00158">
    <property type="entry name" value="Sigma54_activat"/>
    <property type="match status" value="1"/>
</dbReference>
<dbReference type="InterPro" id="IPR000014">
    <property type="entry name" value="PAS"/>
</dbReference>
<dbReference type="InterPro" id="IPR029016">
    <property type="entry name" value="GAF-like_dom_sf"/>
</dbReference>
<dbReference type="InterPro" id="IPR002197">
    <property type="entry name" value="HTH_Fis"/>
</dbReference>
<dbReference type="InterPro" id="IPR035965">
    <property type="entry name" value="PAS-like_dom_sf"/>
</dbReference>
<dbReference type="SUPFAM" id="SSF46689">
    <property type="entry name" value="Homeodomain-like"/>
    <property type="match status" value="1"/>
</dbReference>
<dbReference type="Gene3D" id="3.40.50.300">
    <property type="entry name" value="P-loop containing nucleotide triphosphate hydrolases"/>
    <property type="match status" value="1"/>
</dbReference>
<evidence type="ECO:0000259" key="5">
    <source>
        <dbReference type="PROSITE" id="PS50045"/>
    </source>
</evidence>
<keyword evidence="1" id="KW-0547">Nucleotide-binding</keyword>
<dbReference type="EMBL" id="MNYY01000031">
    <property type="protein sequence ID" value="OIP73224.1"/>
    <property type="molecule type" value="Genomic_DNA"/>
</dbReference>
<dbReference type="InterPro" id="IPR003593">
    <property type="entry name" value="AAA+_ATPase"/>
</dbReference>
<dbReference type="Gene3D" id="1.10.10.60">
    <property type="entry name" value="Homeodomain-like"/>
    <property type="match status" value="1"/>
</dbReference>
<dbReference type="InterPro" id="IPR013767">
    <property type="entry name" value="PAS_fold"/>
</dbReference>
<evidence type="ECO:0000256" key="3">
    <source>
        <dbReference type="ARBA" id="ARBA00023015"/>
    </source>
</evidence>
<dbReference type="InterPro" id="IPR027417">
    <property type="entry name" value="P-loop_NTPase"/>
</dbReference>
<dbReference type="InterPro" id="IPR009057">
    <property type="entry name" value="Homeodomain-like_sf"/>
</dbReference>
<dbReference type="InterPro" id="IPR058031">
    <property type="entry name" value="AAA_lid_NorR"/>
</dbReference>
<dbReference type="PRINTS" id="PR01590">
    <property type="entry name" value="HTHFIS"/>
</dbReference>
<dbReference type="Gene3D" id="3.30.450.20">
    <property type="entry name" value="PAS domain"/>
    <property type="match status" value="1"/>
</dbReference>
<dbReference type="PROSITE" id="PS00675">
    <property type="entry name" value="SIGMA54_INTERACT_1"/>
    <property type="match status" value="1"/>
</dbReference>
<dbReference type="Gene3D" id="1.10.8.60">
    <property type="match status" value="1"/>
</dbReference>
<dbReference type="Proteomes" id="UP000182763">
    <property type="component" value="Unassembled WGS sequence"/>
</dbReference>
<evidence type="ECO:0000256" key="4">
    <source>
        <dbReference type="ARBA" id="ARBA00023163"/>
    </source>
</evidence>
<reference evidence="6 7" key="1">
    <citation type="journal article" date="2016" name="Environ. Microbiol.">
        <title>Genomic resolution of a cold subsurface aquifer community provides metabolic insights for novel microbes adapted to high CO concentrations.</title>
        <authorList>
            <person name="Probst A.J."/>
            <person name="Castelle C.J."/>
            <person name="Singh A."/>
            <person name="Brown C.T."/>
            <person name="Anantharaman K."/>
            <person name="Sharon I."/>
            <person name="Hug L.A."/>
            <person name="Burstein D."/>
            <person name="Emerson J.B."/>
            <person name="Thomas B.C."/>
            <person name="Banfield J.F."/>
        </authorList>
    </citation>
    <scope>NUCLEOTIDE SEQUENCE [LARGE SCALE GENOMIC DNA]</scope>
    <source>
        <strain evidence="6">CG2_30_33_13</strain>
    </source>
</reference>
<dbReference type="GO" id="GO:0006355">
    <property type="term" value="P:regulation of DNA-templated transcription"/>
    <property type="evidence" value="ECO:0007669"/>
    <property type="project" value="InterPro"/>
</dbReference>
<evidence type="ECO:0000313" key="7">
    <source>
        <dbReference type="Proteomes" id="UP000182763"/>
    </source>
</evidence>
<dbReference type="PANTHER" id="PTHR32071">
    <property type="entry name" value="TRANSCRIPTIONAL REGULATORY PROTEIN"/>
    <property type="match status" value="1"/>
</dbReference>
<dbReference type="InterPro" id="IPR025944">
    <property type="entry name" value="Sigma_54_int_dom_CS"/>
</dbReference>
<proteinExistence type="predicted"/>
<organism evidence="6 7">
    <name type="scientific">Candidatus Infernicultor aquiphilus</name>
    <dbReference type="NCBI Taxonomy" id="1805029"/>
    <lineage>
        <taxon>Bacteria</taxon>
        <taxon>Pseudomonadati</taxon>
        <taxon>Atribacterota</taxon>
        <taxon>Candidatus Phoenicimicrobiia</taxon>
        <taxon>Candidatus Pheonicimicrobiales</taxon>
        <taxon>Candidatus Phoenicimicrobiaceae</taxon>
        <taxon>Candidatus Infernicultor</taxon>
    </lineage>
</organism>
<dbReference type="FunFam" id="3.40.50.300:FF:000006">
    <property type="entry name" value="DNA-binding transcriptional regulator NtrC"/>
    <property type="match status" value="1"/>
</dbReference>
<dbReference type="InterPro" id="IPR025662">
    <property type="entry name" value="Sigma_54_int_dom_ATP-bd_1"/>
</dbReference>
<protein>
    <recommendedName>
        <fullName evidence="5">Sigma-54 factor interaction domain-containing protein</fullName>
    </recommendedName>
</protein>
<keyword evidence="4" id="KW-0804">Transcription</keyword>